<dbReference type="AlphaFoldDB" id="A0A8J5QXN2"/>
<proteinExistence type="predicted"/>
<keyword evidence="3" id="KW-1185">Reference proteome</keyword>
<comment type="caution">
    <text evidence="2">The sequence shown here is derived from an EMBL/GenBank/DDBJ whole genome shotgun (WGS) entry which is preliminary data.</text>
</comment>
<feature type="compositionally biased region" description="Basic and acidic residues" evidence="1">
    <location>
        <begin position="13"/>
        <end position="24"/>
    </location>
</feature>
<accession>A0A8J5QXN2</accession>
<evidence type="ECO:0000313" key="3">
    <source>
        <dbReference type="Proteomes" id="UP000729402"/>
    </source>
</evidence>
<reference evidence="2" key="1">
    <citation type="journal article" date="2021" name="bioRxiv">
        <title>Whole Genome Assembly and Annotation of Northern Wild Rice, Zizania palustris L., Supports a Whole Genome Duplication in the Zizania Genus.</title>
        <authorList>
            <person name="Haas M."/>
            <person name="Kono T."/>
            <person name="Macchietto M."/>
            <person name="Millas R."/>
            <person name="McGilp L."/>
            <person name="Shao M."/>
            <person name="Duquette J."/>
            <person name="Hirsch C.N."/>
            <person name="Kimball J."/>
        </authorList>
    </citation>
    <scope>NUCLEOTIDE SEQUENCE</scope>
    <source>
        <tissue evidence="2">Fresh leaf tissue</tissue>
    </source>
</reference>
<gene>
    <name evidence="2" type="ORF">GUJ93_ZPchr0008g11479</name>
</gene>
<reference evidence="2" key="2">
    <citation type="submission" date="2021-02" db="EMBL/GenBank/DDBJ databases">
        <authorList>
            <person name="Kimball J.A."/>
            <person name="Haas M.W."/>
            <person name="Macchietto M."/>
            <person name="Kono T."/>
            <person name="Duquette J."/>
            <person name="Shao M."/>
        </authorList>
    </citation>
    <scope>NUCLEOTIDE SEQUENCE</scope>
    <source>
        <tissue evidence="2">Fresh leaf tissue</tissue>
    </source>
</reference>
<protein>
    <submittedName>
        <fullName evidence="2">Uncharacterized protein</fullName>
    </submittedName>
</protein>
<evidence type="ECO:0000256" key="1">
    <source>
        <dbReference type="SAM" id="MobiDB-lite"/>
    </source>
</evidence>
<dbReference type="EMBL" id="JAAALK010000290">
    <property type="protein sequence ID" value="KAG8046025.1"/>
    <property type="molecule type" value="Genomic_DNA"/>
</dbReference>
<feature type="region of interest" description="Disordered" evidence="1">
    <location>
        <begin position="1"/>
        <end position="40"/>
    </location>
</feature>
<evidence type="ECO:0000313" key="2">
    <source>
        <dbReference type="EMBL" id="KAG8046025.1"/>
    </source>
</evidence>
<sequence>MAQQAAENVPELQDPKIRPGEARPPRPRAPETTTARPVKRHRRAAALKEFFAEGQCFAGRANHLSRVILK</sequence>
<name>A0A8J5QXN2_ZIZPA</name>
<dbReference type="Proteomes" id="UP000729402">
    <property type="component" value="Unassembled WGS sequence"/>
</dbReference>
<organism evidence="2 3">
    <name type="scientific">Zizania palustris</name>
    <name type="common">Northern wild rice</name>
    <dbReference type="NCBI Taxonomy" id="103762"/>
    <lineage>
        <taxon>Eukaryota</taxon>
        <taxon>Viridiplantae</taxon>
        <taxon>Streptophyta</taxon>
        <taxon>Embryophyta</taxon>
        <taxon>Tracheophyta</taxon>
        <taxon>Spermatophyta</taxon>
        <taxon>Magnoliopsida</taxon>
        <taxon>Liliopsida</taxon>
        <taxon>Poales</taxon>
        <taxon>Poaceae</taxon>
        <taxon>BOP clade</taxon>
        <taxon>Oryzoideae</taxon>
        <taxon>Oryzeae</taxon>
        <taxon>Zizaniinae</taxon>
        <taxon>Zizania</taxon>
    </lineage>
</organism>